<reference evidence="1" key="1">
    <citation type="submission" date="2020-10" db="EMBL/GenBank/DDBJ databases">
        <authorList>
            <person name="Gilroy R."/>
        </authorList>
    </citation>
    <scope>NUCLEOTIDE SEQUENCE</scope>
    <source>
        <strain evidence="1">ChiSjej4B22-8349</strain>
    </source>
</reference>
<comment type="caution">
    <text evidence="1">The sequence shown here is derived from an EMBL/GenBank/DDBJ whole genome shotgun (WGS) entry which is preliminary data.</text>
</comment>
<proteinExistence type="predicted"/>
<dbReference type="Pfam" id="PF12685">
    <property type="entry name" value="SpoIIIAH"/>
    <property type="match status" value="1"/>
</dbReference>
<dbReference type="Proteomes" id="UP000824130">
    <property type="component" value="Unassembled WGS sequence"/>
</dbReference>
<protein>
    <submittedName>
        <fullName evidence="1">SpoIIIAH-like family protein</fullName>
    </submittedName>
</protein>
<organism evidence="1 2">
    <name type="scientific">Candidatus Allocopromorpha excrementipullorum</name>
    <dbReference type="NCBI Taxonomy" id="2840743"/>
    <lineage>
        <taxon>Bacteria</taxon>
        <taxon>Bacillati</taxon>
        <taxon>Bacillota</taxon>
        <taxon>Clostridia</taxon>
        <taxon>Eubacteriales</taxon>
        <taxon>Eubacteriaceae</taxon>
        <taxon>Eubacteriaceae incertae sedis</taxon>
        <taxon>Candidatus Allocopromorpha</taxon>
    </lineage>
</organism>
<accession>A0A9D1SVC3</accession>
<dbReference type="AlphaFoldDB" id="A0A9D1SVC3"/>
<gene>
    <name evidence="1" type="ORF">IAD25_05930</name>
</gene>
<name>A0A9D1SVC3_9FIRM</name>
<dbReference type="EMBL" id="DVOB01000127">
    <property type="protein sequence ID" value="HIU96237.1"/>
    <property type="molecule type" value="Genomic_DNA"/>
</dbReference>
<reference evidence="1" key="2">
    <citation type="journal article" date="2021" name="PeerJ">
        <title>Extensive microbial diversity within the chicken gut microbiome revealed by metagenomics and culture.</title>
        <authorList>
            <person name="Gilroy R."/>
            <person name="Ravi A."/>
            <person name="Getino M."/>
            <person name="Pursley I."/>
            <person name="Horton D.L."/>
            <person name="Alikhan N.F."/>
            <person name="Baker D."/>
            <person name="Gharbi K."/>
            <person name="Hall N."/>
            <person name="Watson M."/>
            <person name="Adriaenssens E.M."/>
            <person name="Foster-Nyarko E."/>
            <person name="Jarju S."/>
            <person name="Secka A."/>
            <person name="Antonio M."/>
            <person name="Oren A."/>
            <person name="Chaudhuri R.R."/>
            <person name="La Ragione R."/>
            <person name="Hildebrand F."/>
            <person name="Pallen M.J."/>
        </authorList>
    </citation>
    <scope>NUCLEOTIDE SEQUENCE</scope>
    <source>
        <strain evidence="1">ChiSjej4B22-8349</strain>
    </source>
</reference>
<evidence type="ECO:0000313" key="2">
    <source>
        <dbReference type="Proteomes" id="UP000824130"/>
    </source>
</evidence>
<dbReference type="InterPro" id="IPR024232">
    <property type="entry name" value="SpoIIIAH"/>
</dbReference>
<sequence>MSNRRSVFSFIKSNRKKVAGLLALALALGAWTAIGGPFSKEASSDDIPLHDGDVLVDSLNVSEESDKAENKVDESSLVTSDDVSELENSDTYFQELRATLDMDRNKIISMLTDAENSASGSKEKEEATAQKMQLLEYMEQEKTIETLLRNKGLPESFVVITESGVNVTVNSEELDQSMVTKICDIVMRETGREASQIIVQDAS</sequence>
<evidence type="ECO:0000313" key="1">
    <source>
        <dbReference type="EMBL" id="HIU96237.1"/>
    </source>
</evidence>
<dbReference type="Gene3D" id="1.10.287.4300">
    <property type="entry name" value="Stage III sporulation protein AH-like"/>
    <property type="match status" value="1"/>
</dbReference>
<dbReference type="InterPro" id="IPR038503">
    <property type="entry name" value="SpoIIIAH_sf"/>
</dbReference>